<sequence length="161" mass="17346">MIVVSNAGPLIALARIGHLSLLHRLYGELLIPSAVQAEVTRARPDSPGAREVDLADWITVVGVSDQLALSLLRERLDLGESEAIILALEQAAKLLLIDEAKGRRLAQTRGLANIGTVGILILAKRRGLVDLVTPLLEQLITSGFRMDEALFQKARSLAAET</sequence>
<accession>A0A2W4W7K5</accession>
<evidence type="ECO:0000313" key="2">
    <source>
        <dbReference type="Proteomes" id="UP000249081"/>
    </source>
</evidence>
<organism evidence="1 2">
    <name type="scientific">Shackletoniella antarctica</name>
    <dbReference type="NCBI Taxonomy" id="268115"/>
    <lineage>
        <taxon>Bacteria</taxon>
        <taxon>Bacillati</taxon>
        <taxon>Cyanobacteriota</taxon>
        <taxon>Cyanophyceae</taxon>
        <taxon>Oculatellales</taxon>
        <taxon>Oculatellaceae</taxon>
        <taxon>Shackletoniella</taxon>
    </lineage>
</organism>
<reference evidence="2" key="1">
    <citation type="submission" date="2018-04" db="EMBL/GenBank/DDBJ databases">
        <authorList>
            <person name="Cornet L."/>
        </authorList>
    </citation>
    <scope>NUCLEOTIDE SEQUENCE [LARGE SCALE GENOMIC DNA]</scope>
</reference>
<dbReference type="PANTHER" id="PTHR39550">
    <property type="entry name" value="SLL0658 PROTEIN"/>
    <property type="match status" value="1"/>
</dbReference>
<dbReference type="PANTHER" id="PTHR39550:SF1">
    <property type="entry name" value="SLL0658 PROTEIN"/>
    <property type="match status" value="1"/>
</dbReference>
<proteinExistence type="predicted"/>
<protein>
    <submittedName>
        <fullName evidence="1">DUF3368 domain-containing protein</fullName>
    </submittedName>
</protein>
<dbReference type="AlphaFoldDB" id="A0A2W4W7K5"/>
<dbReference type="Pfam" id="PF11848">
    <property type="entry name" value="DUF3368"/>
    <property type="match status" value="1"/>
</dbReference>
<dbReference type="Proteomes" id="UP000249081">
    <property type="component" value="Unassembled WGS sequence"/>
</dbReference>
<evidence type="ECO:0000313" key="1">
    <source>
        <dbReference type="EMBL" id="PZO40410.1"/>
    </source>
</evidence>
<reference evidence="1 2" key="2">
    <citation type="submission" date="2018-06" db="EMBL/GenBank/DDBJ databases">
        <title>Metagenomic assembly of (sub)arctic Cyanobacteria and their associated microbiome from non-axenic cultures.</title>
        <authorList>
            <person name="Baurain D."/>
        </authorList>
    </citation>
    <scope>NUCLEOTIDE SEQUENCE [LARGE SCALE GENOMIC DNA]</scope>
    <source>
        <strain evidence="1">ULC041bin1</strain>
    </source>
</reference>
<dbReference type="InterPro" id="IPR021799">
    <property type="entry name" value="PIN-like_prokaryotic"/>
</dbReference>
<comment type="caution">
    <text evidence="1">The sequence shown here is derived from an EMBL/GenBank/DDBJ whole genome shotgun (WGS) entry which is preliminary data.</text>
</comment>
<name>A0A2W4W7K5_9CYAN</name>
<gene>
    <name evidence="1" type="ORF">DCF17_11725</name>
</gene>
<dbReference type="EMBL" id="QBMN01000073">
    <property type="protein sequence ID" value="PZO40410.1"/>
    <property type="molecule type" value="Genomic_DNA"/>
</dbReference>